<proteinExistence type="predicted"/>
<sequence length="551" mass="59059">MSRLTALGLSVLCLQAGISAALVTERSPVPTIHLDEGLFIGNASGNVSKFLGIPFTLPPVGDLRFRLPVPNHPYKGVHNATAYGSSCIQQSNTLPVPTGLSPGGLAFLQNDLVPSPLTPDDEDCLTINIVTPANANKHSKLPVLFWIFGGGFEGGGTSNPSLDGGVIVERSLQLKEPVIHVGMNYRLNGLGFLASAEVQKAGVGNLGLQDQRQAMRWVQKYISAFGGDPEKVTIWGESAGAISVGMHMITNGGHTEGLFRAAIMQSGSPTPIGSITHGQPYYDGLVKGVGCSGAADTLHCLRHAPIAKLRAAINASPGLYAYQSLVEAWTPRADGVFLKDAPQKLVQKGSVAKVPFITGNCDDEGTLFSLSTTNITTDQQVHDYIAQFYLKGAPDSDVQKLLKAYPNDTTVGSPFGTGTENAVTPQFKRLAAIQGDVALQAPRRFFVQERSSKQPVWSFLSKRLKTVPDFGSVHGSDLQFTYGPGDLTDYFIRFANNLNPNGVGSTHWPQYSNECPKQLTLWDGPTSNITEDTYRVEGFKVLTELTLAHPV</sequence>
<reference evidence="1" key="2">
    <citation type="journal article" date="2022" name="New Phytol.">
        <title>Evolutionary transition to the ectomycorrhizal habit in the genomes of a hyperdiverse lineage of mushroom-forming fungi.</title>
        <authorList>
            <person name="Looney B."/>
            <person name="Miyauchi S."/>
            <person name="Morin E."/>
            <person name="Drula E."/>
            <person name="Courty P.E."/>
            <person name="Kohler A."/>
            <person name="Kuo A."/>
            <person name="LaButti K."/>
            <person name="Pangilinan J."/>
            <person name="Lipzen A."/>
            <person name="Riley R."/>
            <person name="Andreopoulos W."/>
            <person name="He G."/>
            <person name="Johnson J."/>
            <person name="Nolan M."/>
            <person name="Tritt A."/>
            <person name="Barry K.W."/>
            <person name="Grigoriev I.V."/>
            <person name="Nagy L.G."/>
            <person name="Hibbett D."/>
            <person name="Henrissat B."/>
            <person name="Matheny P.B."/>
            <person name="Labbe J."/>
            <person name="Martin F.M."/>
        </authorList>
    </citation>
    <scope>NUCLEOTIDE SEQUENCE</scope>
    <source>
        <strain evidence="1">HHB10654</strain>
    </source>
</reference>
<evidence type="ECO:0000313" key="2">
    <source>
        <dbReference type="Proteomes" id="UP000814140"/>
    </source>
</evidence>
<gene>
    <name evidence="1" type="ORF">BV25DRAFT_1917798</name>
</gene>
<dbReference type="EMBL" id="MU277219">
    <property type="protein sequence ID" value="KAI0060454.1"/>
    <property type="molecule type" value="Genomic_DNA"/>
</dbReference>
<name>A0ACB8SVF6_9AGAM</name>
<protein>
    <submittedName>
        <fullName evidence="1">Carotenoid ester lipase</fullName>
    </submittedName>
</protein>
<keyword evidence="2" id="KW-1185">Reference proteome</keyword>
<comment type="caution">
    <text evidence="1">The sequence shown here is derived from an EMBL/GenBank/DDBJ whole genome shotgun (WGS) entry which is preliminary data.</text>
</comment>
<organism evidence="1 2">
    <name type="scientific">Artomyces pyxidatus</name>
    <dbReference type="NCBI Taxonomy" id="48021"/>
    <lineage>
        <taxon>Eukaryota</taxon>
        <taxon>Fungi</taxon>
        <taxon>Dikarya</taxon>
        <taxon>Basidiomycota</taxon>
        <taxon>Agaricomycotina</taxon>
        <taxon>Agaricomycetes</taxon>
        <taxon>Russulales</taxon>
        <taxon>Auriscalpiaceae</taxon>
        <taxon>Artomyces</taxon>
    </lineage>
</organism>
<reference evidence="1" key="1">
    <citation type="submission" date="2021-03" db="EMBL/GenBank/DDBJ databases">
        <authorList>
            <consortium name="DOE Joint Genome Institute"/>
            <person name="Ahrendt S."/>
            <person name="Looney B.P."/>
            <person name="Miyauchi S."/>
            <person name="Morin E."/>
            <person name="Drula E."/>
            <person name="Courty P.E."/>
            <person name="Chicoki N."/>
            <person name="Fauchery L."/>
            <person name="Kohler A."/>
            <person name="Kuo A."/>
            <person name="Labutti K."/>
            <person name="Pangilinan J."/>
            <person name="Lipzen A."/>
            <person name="Riley R."/>
            <person name="Andreopoulos W."/>
            <person name="He G."/>
            <person name="Johnson J."/>
            <person name="Barry K.W."/>
            <person name="Grigoriev I.V."/>
            <person name="Nagy L."/>
            <person name="Hibbett D."/>
            <person name="Henrissat B."/>
            <person name="Matheny P.B."/>
            <person name="Labbe J."/>
            <person name="Martin F."/>
        </authorList>
    </citation>
    <scope>NUCLEOTIDE SEQUENCE</scope>
    <source>
        <strain evidence="1">HHB10654</strain>
    </source>
</reference>
<evidence type="ECO:0000313" key="1">
    <source>
        <dbReference type="EMBL" id="KAI0060454.1"/>
    </source>
</evidence>
<dbReference type="Proteomes" id="UP000814140">
    <property type="component" value="Unassembled WGS sequence"/>
</dbReference>
<accession>A0ACB8SVF6</accession>